<feature type="transmembrane region" description="Helical" evidence="1">
    <location>
        <begin position="50"/>
        <end position="73"/>
    </location>
</feature>
<dbReference type="GO" id="GO:0016020">
    <property type="term" value="C:membrane"/>
    <property type="evidence" value="ECO:0007669"/>
    <property type="project" value="InterPro"/>
</dbReference>
<dbReference type="AlphaFoldDB" id="A0A4P7B6V5"/>
<dbReference type="GO" id="GO:0008654">
    <property type="term" value="P:phospholipid biosynthetic process"/>
    <property type="evidence" value="ECO:0007669"/>
    <property type="project" value="InterPro"/>
</dbReference>
<dbReference type="InterPro" id="IPR000462">
    <property type="entry name" value="CDP-OH_P_trans"/>
</dbReference>
<reference evidence="2 3" key="1">
    <citation type="submission" date="2019-03" db="EMBL/GenBank/DDBJ databases">
        <title>Complete genome sequence of two outbreak-associated Acinetobacter haemolyticus strains.</title>
        <authorList>
            <person name="Bai L."/>
            <person name="Zhang S.-C."/>
            <person name="Deng Y."/>
            <person name="Song C.-C."/>
            <person name="Kang G.-B."/>
            <person name="Dong Y."/>
            <person name="Wang Y."/>
            <person name="Gao F."/>
            <person name="Huang H."/>
        </authorList>
    </citation>
    <scope>NUCLEOTIDE SEQUENCE [LARGE SCALE GENOMIC DNA]</scope>
    <source>
        <strain evidence="2 3">TJR01</strain>
    </source>
</reference>
<dbReference type="Pfam" id="PF01066">
    <property type="entry name" value="CDP-OH_P_transf"/>
    <property type="match status" value="1"/>
</dbReference>
<keyword evidence="1" id="KW-1133">Transmembrane helix</keyword>
<gene>
    <name evidence="2" type="ORF">AHTJR_07670</name>
</gene>
<keyword evidence="1" id="KW-0472">Membrane</keyword>
<protein>
    <submittedName>
        <fullName evidence="2">CDP-alcohol phosphatidyltransferase</fullName>
    </submittedName>
</protein>
<dbReference type="Gene3D" id="1.20.120.1760">
    <property type="match status" value="1"/>
</dbReference>
<feature type="transmembrane region" description="Helical" evidence="1">
    <location>
        <begin position="85"/>
        <end position="102"/>
    </location>
</feature>
<evidence type="ECO:0000313" key="2">
    <source>
        <dbReference type="EMBL" id="QBQ16160.1"/>
    </source>
</evidence>
<feature type="transmembrane region" description="Helical" evidence="1">
    <location>
        <begin position="140"/>
        <end position="158"/>
    </location>
</feature>
<evidence type="ECO:0000313" key="3">
    <source>
        <dbReference type="Proteomes" id="UP000294395"/>
    </source>
</evidence>
<keyword evidence="1" id="KW-0812">Transmembrane</keyword>
<dbReference type="GO" id="GO:0016780">
    <property type="term" value="F:phosphotransferase activity, for other substituted phosphate groups"/>
    <property type="evidence" value="ECO:0007669"/>
    <property type="project" value="InterPro"/>
</dbReference>
<feature type="transmembrane region" description="Helical" evidence="1">
    <location>
        <begin position="108"/>
        <end position="128"/>
    </location>
</feature>
<sequence length="217" mass="25377">MLYSFQHDDSSLNLMPIAKKIPKLLIYLRLILGILIVIITLMQIKFYPIYTVIFLTLGLLSDIFDGIIARHLGISDQSLRRLDSNIDQIFFICAISAIYLQQPEFFKQHIFPIIILIIFEAFTYIISYFKFKKEIATHTIWAKIWTLFLFALLVQITLTGQSQLLFNAVIWLGILTRIEIIAIILTLKQWQNDVPSLKQALRLRRGLEIQRNRFFNG</sequence>
<keyword evidence="2" id="KW-0808">Transferase</keyword>
<feature type="transmembrane region" description="Helical" evidence="1">
    <location>
        <begin position="24"/>
        <end position="44"/>
    </location>
</feature>
<dbReference type="InterPro" id="IPR043130">
    <property type="entry name" value="CDP-OH_PTrfase_TM_dom"/>
</dbReference>
<dbReference type="EMBL" id="CP038009">
    <property type="protein sequence ID" value="QBQ16160.1"/>
    <property type="molecule type" value="Genomic_DNA"/>
</dbReference>
<dbReference type="Proteomes" id="UP000294395">
    <property type="component" value="Chromosome"/>
</dbReference>
<name>A0A4P7B6V5_ACIHA</name>
<feature type="transmembrane region" description="Helical" evidence="1">
    <location>
        <begin position="164"/>
        <end position="187"/>
    </location>
</feature>
<organism evidence="2 3">
    <name type="scientific">Acinetobacter haemolyticus</name>
    <dbReference type="NCBI Taxonomy" id="29430"/>
    <lineage>
        <taxon>Bacteria</taxon>
        <taxon>Pseudomonadati</taxon>
        <taxon>Pseudomonadota</taxon>
        <taxon>Gammaproteobacteria</taxon>
        <taxon>Moraxellales</taxon>
        <taxon>Moraxellaceae</taxon>
        <taxon>Acinetobacter</taxon>
    </lineage>
</organism>
<proteinExistence type="predicted"/>
<evidence type="ECO:0000256" key="1">
    <source>
        <dbReference type="SAM" id="Phobius"/>
    </source>
</evidence>
<accession>A0A4P7B6V5</accession>